<sequence>MTLVKHELKQGKILFMIWTAAIGFLLVICVFLFPEMKGQMESVNDVFASMGSFTEAFGMDRLNFGSLVGFYAVECGNVLGLGGAFYAALCAAGILSKEEKDKTAEFLLTHPVSRKRIITEKLVAVLLQITAMNIIIYAVAVGSIAAVGEEIPLKEISLLHLAYYLLQIELAGICFGISAFLRKGSAGAGLGIAAMMYFLNLIANIADVAELLKYITPFGYCDGADIVTNGRLDGGMVAIGAGIGIGGIMIAYLKYTKKDIH</sequence>
<feature type="transmembrane region" description="Helical" evidence="1">
    <location>
        <begin position="68"/>
        <end position="95"/>
    </location>
</feature>
<evidence type="ECO:0000256" key="1">
    <source>
        <dbReference type="SAM" id="Phobius"/>
    </source>
</evidence>
<keyword evidence="1" id="KW-1133">Transmembrane helix</keyword>
<feature type="transmembrane region" description="Helical" evidence="1">
    <location>
        <begin position="122"/>
        <end position="146"/>
    </location>
</feature>
<protein>
    <submittedName>
        <fullName evidence="2">ABC transporter permease</fullName>
    </submittedName>
</protein>
<proteinExistence type="predicted"/>
<feature type="transmembrane region" description="Helical" evidence="1">
    <location>
        <begin position="12"/>
        <end position="33"/>
    </location>
</feature>
<organism evidence="2 3">
    <name type="scientific">Dorea acetigenes</name>
    <dbReference type="NCBI Taxonomy" id="2981787"/>
    <lineage>
        <taxon>Bacteria</taxon>
        <taxon>Bacillati</taxon>
        <taxon>Bacillota</taxon>
        <taxon>Clostridia</taxon>
        <taxon>Lachnospirales</taxon>
        <taxon>Lachnospiraceae</taxon>
        <taxon>Dorea</taxon>
    </lineage>
</organism>
<dbReference type="EMBL" id="JAOQJU010000001">
    <property type="protein sequence ID" value="MCU6685165.1"/>
    <property type="molecule type" value="Genomic_DNA"/>
</dbReference>
<feature type="transmembrane region" description="Helical" evidence="1">
    <location>
        <begin position="188"/>
        <end position="206"/>
    </location>
</feature>
<keyword evidence="1" id="KW-0812">Transmembrane</keyword>
<evidence type="ECO:0000313" key="3">
    <source>
        <dbReference type="Proteomes" id="UP001652431"/>
    </source>
</evidence>
<name>A0ABT2RIC6_9FIRM</name>
<dbReference type="Pfam" id="PF12679">
    <property type="entry name" value="ABC2_membrane_2"/>
    <property type="match status" value="1"/>
</dbReference>
<dbReference type="Proteomes" id="UP001652431">
    <property type="component" value="Unassembled WGS sequence"/>
</dbReference>
<reference evidence="2 3" key="1">
    <citation type="journal article" date="2021" name="ISME Commun">
        <title>Automated analysis of genomic sequences facilitates high-throughput and comprehensive description of bacteria.</title>
        <authorList>
            <person name="Hitch T.C.A."/>
        </authorList>
    </citation>
    <scope>NUCLEOTIDE SEQUENCE [LARGE SCALE GENOMIC DNA]</scope>
    <source>
        <strain evidence="2 3">Sanger_03</strain>
    </source>
</reference>
<evidence type="ECO:0000313" key="2">
    <source>
        <dbReference type="EMBL" id="MCU6685165.1"/>
    </source>
</evidence>
<accession>A0ABT2RIC6</accession>
<comment type="caution">
    <text evidence="2">The sequence shown here is derived from an EMBL/GenBank/DDBJ whole genome shotgun (WGS) entry which is preliminary data.</text>
</comment>
<feature type="transmembrane region" description="Helical" evidence="1">
    <location>
        <begin position="161"/>
        <end position="181"/>
    </location>
</feature>
<keyword evidence="1" id="KW-0472">Membrane</keyword>
<feature type="transmembrane region" description="Helical" evidence="1">
    <location>
        <begin position="235"/>
        <end position="253"/>
    </location>
</feature>
<dbReference type="RefSeq" id="WP_158367330.1">
    <property type="nucleotide sequence ID" value="NZ_JAOQJU010000001.1"/>
</dbReference>
<keyword evidence="3" id="KW-1185">Reference proteome</keyword>
<gene>
    <name evidence="2" type="ORF">OCV99_01115</name>
</gene>